<reference evidence="2" key="1">
    <citation type="journal article" date="2019" name="Int. J. Syst. Evol. Microbiol.">
        <title>The Global Catalogue of Microorganisms (GCM) 10K type strain sequencing project: providing services to taxonomists for standard genome sequencing and annotation.</title>
        <authorList>
            <consortium name="The Broad Institute Genomics Platform"/>
            <consortium name="The Broad Institute Genome Sequencing Center for Infectious Disease"/>
            <person name="Wu L."/>
            <person name="Ma J."/>
        </authorList>
    </citation>
    <scope>NUCLEOTIDE SEQUENCE [LARGE SCALE GENOMIC DNA]</scope>
    <source>
        <strain evidence="2">JCM 18287</strain>
    </source>
</reference>
<evidence type="ECO:0000313" key="1">
    <source>
        <dbReference type="EMBL" id="GAA4977311.1"/>
    </source>
</evidence>
<keyword evidence="2" id="KW-1185">Reference proteome</keyword>
<dbReference type="Proteomes" id="UP001501692">
    <property type="component" value="Unassembled WGS sequence"/>
</dbReference>
<proteinExistence type="predicted"/>
<evidence type="ECO:0000313" key="2">
    <source>
        <dbReference type="Proteomes" id="UP001501692"/>
    </source>
</evidence>
<comment type="caution">
    <text evidence="1">The sequence shown here is derived from an EMBL/GenBank/DDBJ whole genome shotgun (WGS) entry which is preliminary data.</text>
</comment>
<evidence type="ECO:0008006" key="3">
    <source>
        <dbReference type="Google" id="ProtNLM"/>
    </source>
</evidence>
<organism evidence="1 2">
    <name type="scientific">Algibacter aquimarinus</name>
    <dbReference type="NCBI Taxonomy" id="1136748"/>
    <lineage>
        <taxon>Bacteria</taxon>
        <taxon>Pseudomonadati</taxon>
        <taxon>Bacteroidota</taxon>
        <taxon>Flavobacteriia</taxon>
        <taxon>Flavobacteriales</taxon>
        <taxon>Flavobacteriaceae</taxon>
        <taxon>Algibacter</taxon>
    </lineage>
</organism>
<accession>A0ABP9HSH2</accession>
<dbReference type="NCBIfam" id="NF033487">
    <property type="entry name" value="Lacal_2735_fam"/>
    <property type="match status" value="1"/>
</dbReference>
<name>A0ABP9HSH2_9FLAO</name>
<dbReference type="EMBL" id="BAABJK010000011">
    <property type="protein sequence ID" value="GAA4977311.1"/>
    <property type="molecule type" value="Genomic_DNA"/>
</dbReference>
<dbReference type="InterPro" id="IPR045493">
    <property type="entry name" value="DUF6435"/>
</dbReference>
<sequence>MFGIFKKKTEVDKLQIKYEKLMKEWHSLSTVNRSESDKKYAEAEEIAKQIDFIKTGKA</sequence>
<protein>
    <recommendedName>
        <fullName evidence="3">Lacal_2735 family protein</fullName>
    </recommendedName>
</protein>
<dbReference type="RefSeq" id="WP_345170416.1">
    <property type="nucleotide sequence ID" value="NZ_BAABJK010000011.1"/>
</dbReference>
<gene>
    <name evidence="1" type="ORF">GCM10023315_30400</name>
</gene>